<evidence type="ECO:0000313" key="2">
    <source>
        <dbReference type="EMBL" id="OMO69036.1"/>
    </source>
</evidence>
<reference evidence="3" key="1">
    <citation type="submission" date="2013-09" db="EMBL/GenBank/DDBJ databases">
        <title>Corchorus olitorius genome sequencing.</title>
        <authorList>
            <person name="Alam M."/>
            <person name="Haque M.S."/>
            <person name="Islam M.S."/>
            <person name="Emdad E.M."/>
            <person name="Islam M.M."/>
            <person name="Ahmed B."/>
            <person name="Halim A."/>
            <person name="Hossen Q.M.M."/>
            <person name="Hossain M.Z."/>
            <person name="Ahmed R."/>
            <person name="Khan M.M."/>
            <person name="Islam R."/>
            <person name="Rashid M.M."/>
            <person name="Khan S.A."/>
            <person name="Rahman M.S."/>
            <person name="Alam M."/>
            <person name="Yahiya A.S."/>
            <person name="Khan M.S."/>
            <person name="Azam M.S."/>
            <person name="Haque T."/>
            <person name="Lashkar M.Z.H."/>
            <person name="Akhand A.I."/>
            <person name="Morshed G."/>
            <person name="Roy S."/>
            <person name="Uddin K.S."/>
            <person name="Rabeya T."/>
            <person name="Hossain A.S."/>
            <person name="Chowdhury A."/>
            <person name="Snigdha A.R."/>
            <person name="Mortoza M.S."/>
            <person name="Matin S.A."/>
            <person name="Hoque S.M.E."/>
            <person name="Islam M.K."/>
            <person name="Roy D.K."/>
            <person name="Haider R."/>
            <person name="Moosa M.M."/>
            <person name="Elias S.M."/>
            <person name="Hasan A.M."/>
            <person name="Jahan S."/>
            <person name="Shafiuddin M."/>
            <person name="Mahmood N."/>
            <person name="Shommy N.S."/>
        </authorList>
    </citation>
    <scope>NUCLEOTIDE SEQUENCE [LARGE SCALE GENOMIC DNA]</scope>
    <source>
        <strain evidence="3">cv. O-4</strain>
    </source>
</reference>
<dbReference type="PROSITE" id="PS50174">
    <property type="entry name" value="G_PATCH"/>
    <property type="match status" value="1"/>
</dbReference>
<dbReference type="EMBL" id="AWUE01020302">
    <property type="protein sequence ID" value="OMO69036.1"/>
    <property type="molecule type" value="Genomic_DNA"/>
</dbReference>
<keyword evidence="3" id="KW-1185">Reference proteome</keyword>
<dbReference type="Pfam" id="PF01585">
    <property type="entry name" value="G-patch"/>
    <property type="match status" value="1"/>
</dbReference>
<dbReference type="GO" id="GO:0003676">
    <property type="term" value="F:nucleic acid binding"/>
    <property type="evidence" value="ECO:0007669"/>
    <property type="project" value="InterPro"/>
</dbReference>
<evidence type="ECO:0000259" key="1">
    <source>
        <dbReference type="PROSITE" id="PS50174"/>
    </source>
</evidence>
<accession>A0A1R3HF93</accession>
<dbReference type="SMART" id="SM00443">
    <property type="entry name" value="G_patch"/>
    <property type="match status" value="1"/>
</dbReference>
<dbReference type="Proteomes" id="UP000187203">
    <property type="component" value="Unassembled WGS sequence"/>
</dbReference>
<dbReference type="OrthoDB" id="6277545at2759"/>
<organism evidence="2 3">
    <name type="scientific">Corchorus olitorius</name>
    <dbReference type="NCBI Taxonomy" id="93759"/>
    <lineage>
        <taxon>Eukaryota</taxon>
        <taxon>Viridiplantae</taxon>
        <taxon>Streptophyta</taxon>
        <taxon>Embryophyta</taxon>
        <taxon>Tracheophyta</taxon>
        <taxon>Spermatophyta</taxon>
        <taxon>Magnoliopsida</taxon>
        <taxon>eudicotyledons</taxon>
        <taxon>Gunneridae</taxon>
        <taxon>Pentapetalae</taxon>
        <taxon>rosids</taxon>
        <taxon>malvids</taxon>
        <taxon>Malvales</taxon>
        <taxon>Malvaceae</taxon>
        <taxon>Grewioideae</taxon>
        <taxon>Apeibeae</taxon>
        <taxon>Corchorus</taxon>
    </lineage>
</organism>
<feature type="domain" description="G-patch" evidence="1">
    <location>
        <begin position="27"/>
        <end position="73"/>
    </location>
</feature>
<proteinExistence type="predicted"/>
<gene>
    <name evidence="2" type="ORF">COLO4_29307</name>
</gene>
<protein>
    <recommendedName>
        <fullName evidence="1">G-patch domain-containing protein</fullName>
    </recommendedName>
</protein>
<dbReference type="InterPro" id="IPR000467">
    <property type="entry name" value="G_patch_dom"/>
</dbReference>
<dbReference type="AlphaFoldDB" id="A0A1R3HF93"/>
<comment type="caution">
    <text evidence="2">The sequence shown here is derived from an EMBL/GenBank/DDBJ whole genome shotgun (WGS) entry which is preliminary data.</text>
</comment>
<name>A0A1R3HF93_9ROSI</name>
<evidence type="ECO:0000313" key="3">
    <source>
        <dbReference type="Proteomes" id="UP000187203"/>
    </source>
</evidence>
<sequence length="180" mass="20956">MKKPENSRTNAHPEFSKQDFVKNAKEYTFKAMQMMKRYGWTESQGLGKNAHGMKEILLGDAQSLGFGLGFEDTIEDHQILVDNEEMSKDERTGLPFDKETKMEIPPLSQTFRSIGWLNERRRQSVEETEMATEKVFEHTICATMEEIIESYPWIRTRVHKKRPAGQESKKCARKTCETME</sequence>